<proteinExistence type="predicted"/>
<protein>
    <submittedName>
        <fullName evidence="3">Uncharacterized protein</fullName>
    </submittedName>
</protein>
<accession>A0A3M2HIB1</accession>
<comment type="caution">
    <text evidence="3">The sequence shown here is derived from an EMBL/GenBank/DDBJ whole genome shotgun (WGS) entry which is preliminary data.</text>
</comment>
<sequence>MRDSLFTVLGMTMALSLSASAEWQVRDEGTRNKLDTANKHLERIEQVGSGSYQSDAEAGSAQGQYKAPDIVFKSEEVTMPANASKKLSRVEMTIEDRCPKPKRLKLPGGDGGGSIPIPSDSGTAVTTPGIDGNGADSGKTDIGTRQWHLCKDIVETQIAQFKYNVMMSELAAKRYERLRELQQARSKIDGNAAGLLQDNTNAILGLIAQTQIDQQQHKAYNDAYQARLTYLSGVQERLTQMAMAGSQRTGREIAGDVAMFATMAAGLGVNPFEKMEFKYEERDYRRRK</sequence>
<keyword evidence="4" id="KW-1185">Reference proteome</keyword>
<organism evidence="3 4">
    <name type="scientific">Solilutibacter pythonis</name>
    <dbReference type="NCBI Taxonomy" id="2483112"/>
    <lineage>
        <taxon>Bacteria</taxon>
        <taxon>Pseudomonadati</taxon>
        <taxon>Pseudomonadota</taxon>
        <taxon>Gammaproteobacteria</taxon>
        <taxon>Lysobacterales</taxon>
        <taxon>Lysobacteraceae</taxon>
        <taxon>Solilutibacter</taxon>
    </lineage>
</organism>
<name>A0A3M2HIB1_9GAMM</name>
<dbReference type="OrthoDB" id="6024999at2"/>
<feature type="region of interest" description="Disordered" evidence="1">
    <location>
        <begin position="100"/>
        <end position="124"/>
    </location>
</feature>
<feature type="signal peptide" evidence="2">
    <location>
        <begin position="1"/>
        <end position="21"/>
    </location>
</feature>
<gene>
    <name evidence="3" type="ORF">EBB59_13240</name>
</gene>
<dbReference type="EMBL" id="RFLY01000057">
    <property type="protein sequence ID" value="RMH87310.1"/>
    <property type="molecule type" value="Genomic_DNA"/>
</dbReference>
<evidence type="ECO:0000256" key="1">
    <source>
        <dbReference type="SAM" id="MobiDB-lite"/>
    </source>
</evidence>
<evidence type="ECO:0000256" key="2">
    <source>
        <dbReference type="SAM" id="SignalP"/>
    </source>
</evidence>
<reference evidence="3 4" key="1">
    <citation type="submission" date="2018-10" db="EMBL/GenBank/DDBJ databases">
        <title>Proposal of Lysobacter pythonis sp. nov. isolated from royal pythons (Python regius).</title>
        <authorList>
            <person name="Hans-Juergen B."/>
            <person name="Huptas C."/>
            <person name="Sandra B."/>
            <person name="Igor L."/>
            <person name="Joachim S."/>
            <person name="Siegfried S."/>
            <person name="Mareike W."/>
            <person name="Peter K."/>
        </authorList>
    </citation>
    <scope>NUCLEOTIDE SEQUENCE [LARGE SCALE GENOMIC DNA]</scope>
    <source>
        <strain evidence="3 4">4284/11</strain>
    </source>
</reference>
<evidence type="ECO:0000313" key="3">
    <source>
        <dbReference type="EMBL" id="RMH87310.1"/>
    </source>
</evidence>
<dbReference type="Proteomes" id="UP000275012">
    <property type="component" value="Unassembled WGS sequence"/>
</dbReference>
<feature type="chain" id="PRO_5018330214" evidence="2">
    <location>
        <begin position="22"/>
        <end position="288"/>
    </location>
</feature>
<evidence type="ECO:0000313" key="4">
    <source>
        <dbReference type="Proteomes" id="UP000275012"/>
    </source>
</evidence>
<keyword evidence="2" id="KW-0732">Signal</keyword>
<dbReference type="AlphaFoldDB" id="A0A3M2HIB1"/>